<proteinExistence type="predicted"/>
<gene>
    <name evidence="2" type="ORF">AULFYP135_02060</name>
</gene>
<keyword evidence="1" id="KW-0472">Membrane</keyword>
<keyword evidence="1" id="KW-1133">Transmembrane helix</keyword>
<reference evidence="2" key="1">
    <citation type="submission" date="2019-11" db="EMBL/GenBank/DDBJ databases">
        <authorList>
            <person name="Feng L."/>
        </authorList>
    </citation>
    <scope>NUCLEOTIDE SEQUENCE</scope>
    <source>
        <strain evidence="2">AundefinedLFYP135</strain>
    </source>
</reference>
<evidence type="ECO:0000313" key="2">
    <source>
        <dbReference type="EMBL" id="VYT21093.1"/>
    </source>
</evidence>
<name>A0A6N2UV68_9FIRM</name>
<accession>A0A6N2UV68</accession>
<sequence length="74" mass="7981">MYSNGCALPLECPRRGWFRTCRERGIFLVNRGLDVCPYITLPALLLLLGSGTVAALTAAAMVLVYPLTVIAALL</sequence>
<feature type="transmembrane region" description="Helical" evidence="1">
    <location>
        <begin position="43"/>
        <end position="73"/>
    </location>
</feature>
<dbReference type="EMBL" id="CACRSL010000004">
    <property type="protein sequence ID" value="VYT21093.1"/>
    <property type="molecule type" value="Genomic_DNA"/>
</dbReference>
<protein>
    <submittedName>
        <fullName evidence="2">Uncharacterized protein</fullName>
    </submittedName>
</protein>
<organism evidence="2">
    <name type="scientific">uncultured Anaerotruncus sp</name>
    <dbReference type="NCBI Taxonomy" id="905011"/>
    <lineage>
        <taxon>Bacteria</taxon>
        <taxon>Bacillati</taxon>
        <taxon>Bacillota</taxon>
        <taxon>Clostridia</taxon>
        <taxon>Eubacteriales</taxon>
        <taxon>Oscillospiraceae</taxon>
        <taxon>Anaerotruncus</taxon>
        <taxon>environmental samples</taxon>
    </lineage>
</organism>
<evidence type="ECO:0000256" key="1">
    <source>
        <dbReference type="SAM" id="Phobius"/>
    </source>
</evidence>
<keyword evidence="1" id="KW-0812">Transmembrane</keyword>
<dbReference type="AlphaFoldDB" id="A0A6N2UV68"/>